<organism evidence="3 4">
    <name type="scientific">Pelosinus baikalensis</name>
    <dbReference type="NCBI Taxonomy" id="2892015"/>
    <lineage>
        <taxon>Bacteria</taxon>
        <taxon>Bacillati</taxon>
        <taxon>Bacillota</taxon>
        <taxon>Negativicutes</taxon>
        <taxon>Selenomonadales</taxon>
        <taxon>Sporomusaceae</taxon>
        <taxon>Pelosinus</taxon>
    </lineage>
</organism>
<evidence type="ECO:0000313" key="3">
    <source>
        <dbReference type="EMBL" id="MCC5468152.1"/>
    </source>
</evidence>
<proteinExistence type="inferred from homology"/>
<reference evidence="3" key="1">
    <citation type="submission" date="2021-11" db="EMBL/GenBank/DDBJ databases">
        <title>Description of a new species Pelosinus isolated from the bottom sediments of Lake Baikal.</title>
        <authorList>
            <person name="Zakharyuk A."/>
        </authorList>
    </citation>
    <scope>NUCLEOTIDE SEQUENCE</scope>
    <source>
        <strain evidence="3">Bkl1</strain>
    </source>
</reference>
<comment type="similarity">
    <text evidence="1">Belongs to the YciI family.</text>
</comment>
<protein>
    <submittedName>
        <fullName evidence="3">YciI family protein</fullName>
    </submittedName>
</protein>
<sequence>MFLMILNYLKPLEYLDELIPAHIEFLDRFYNQSKFIASGRRNPRVGGVIIAKASCEEEVWEIIKQDPFYINGAAEYEVIEFIPSKYDPRFECFLS</sequence>
<dbReference type="RefSeq" id="WP_229537040.1">
    <property type="nucleotide sequence ID" value="NZ_JAJHJB010000050.1"/>
</dbReference>
<evidence type="ECO:0000259" key="2">
    <source>
        <dbReference type="Pfam" id="PF03795"/>
    </source>
</evidence>
<dbReference type="InterPro" id="IPR011008">
    <property type="entry name" value="Dimeric_a/b-barrel"/>
</dbReference>
<dbReference type="Gene3D" id="3.30.70.1060">
    <property type="entry name" value="Dimeric alpha+beta barrel"/>
    <property type="match status" value="1"/>
</dbReference>
<dbReference type="PANTHER" id="PTHR37828:SF1">
    <property type="entry name" value="YCII-RELATED DOMAIN-CONTAINING PROTEIN"/>
    <property type="match status" value="1"/>
</dbReference>
<gene>
    <name evidence="3" type="ORF">LMF89_22710</name>
</gene>
<feature type="domain" description="YCII-related" evidence="2">
    <location>
        <begin position="1"/>
        <end position="81"/>
    </location>
</feature>
<accession>A0ABS8I0X3</accession>
<keyword evidence="4" id="KW-1185">Reference proteome</keyword>
<name>A0ABS8I0X3_9FIRM</name>
<dbReference type="InterPro" id="IPR005545">
    <property type="entry name" value="YCII"/>
</dbReference>
<dbReference type="PANTHER" id="PTHR37828">
    <property type="entry name" value="GSR2449 PROTEIN"/>
    <property type="match status" value="1"/>
</dbReference>
<dbReference type="Pfam" id="PF03795">
    <property type="entry name" value="YCII"/>
    <property type="match status" value="1"/>
</dbReference>
<comment type="caution">
    <text evidence="3">The sequence shown here is derived from an EMBL/GenBank/DDBJ whole genome shotgun (WGS) entry which is preliminary data.</text>
</comment>
<dbReference type="EMBL" id="JAJHJB010000050">
    <property type="protein sequence ID" value="MCC5468152.1"/>
    <property type="molecule type" value="Genomic_DNA"/>
</dbReference>
<dbReference type="SUPFAM" id="SSF54909">
    <property type="entry name" value="Dimeric alpha+beta barrel"/>
    <property type="match status" value="1"/>
</dbReference>
<evidence type="ECO:0000256" key="1">
    <source>
        <dbReference type="ARBA" id="ARBA00007689"/>
    </source>
</evidence>
<evidence type="ECO:0000313" key="4">
    <source>
        <dbReference type="Proteomes" id="UP001165492"/>
    </source>
</evidence>
<dbReference type="Proteomes" id="UP001165492">
    <property type="component" value="Unassembled WGS sequence"/>
</dbReference>